<name>A0A444MGR3_9RHOB</name>
<gene>
    <name evidence="1" type="ORF">EP867_00510</name>
</gene>
<protein>
    <submittedName>
        <fullName evidence="1">Uncharacterized protein</fullName>
    </submittedName>
</protein>
<dbReference type="Proteomes" id="UP000287168">
    <property type="component" value="Unassembled WGS sequence"/>
</dbReference>
<dbReference type="OrthoDB" id="7775285at2"/>
<dbReference type="AlphaFoldDB" id="A0A444MGR3"/>
<sequence>MTGRDRKVPGARGEALVLVQLTDRRTGSVHRVDGRPLAAWVPPSGIAEATAQLMSGRDPQVWSVRVMEMAS</sequence>
<dbReference type="EMBL" id="SBLC01000001">
    <property type="protein sequence ID" value="RWY45541.1"/>
    <property type="molecule type" value="Genomic_DNA"/>
</dbReference>
<keyword evidence="2" id="KW-1185">Reference proteome</keyword>
<dbReference type="RefSeq" id="WP_128486259.1">
    <property type="nucleotide sequence ID" value="NZ_JBHLXB010000011.1"/>
</dbReference>
<reference evidence="1 2" key="1">
    <citation type="journal article" date="2015" name="Int. J. Syst. Evol. Microbiol.">
        <title>Gemmobacter intermedius sp. nov., isolated from a white stork (Ciconia ciconia).</title>
        <authorList>
            <person name="Kampfer P."/>
            <person name="Jerzak L."/>
            <person name="Wilharm G."/>
            <person name="Golke J."/>
            <person name="Busse H.J."/>
            <person name="Glaeser S.P."/>
        </authorList>
    </citation>
    <scope>NUCLEOTIDE SEQUENCE [LARGE SCALE GENOMIC DNA]</scope>
    <source>
        <strain evidence="1 2">119/4</strain>
    </source>
</reference>
<evidence type="ECO:0000313" key="2">
    <source>
        <dbReference type="Proteomes" id="UP000287168"/>
    </source>
</evidence>
<comment type="caution">
    <text evidence="1">The sequence shown here is derived from an EMBL/GenBank/DDBJ whole genome shotgun (WGS) entry which is preliminary data.</text>
</comment>
<accession>A0A444MGR3</accession>
<organism evidence="1 2">
    <name type="scientific">Falsigemmobacter intermedius</name>
    <dbReference type="NCBI Taxonomy" id="1553448"/>
    <lineage>
        <taxon>Bacteria</taxon>
        <taxon>Pseudomonadati</taxon>
        <taxon>Pseudomonadota</taxon>
        <taxon>Alphaproteobacteria</taxon>
        <taxon>Rhodobacterales</taxon>
        <taxon>Paracoccaceae</taxon>
        <taxon>Falsigemmobacter</taxon>
    </lineage>
</organism>
<evidence type="ECO:0000313" key="1">
    <source>
        <dbReference type="EMBL" id="RWY45541.1"/>
    </source>
</evidence>
<proteinExistence type="predicted"/>